<dbReference type="InterPro" id="IPR009057">
    <property type="entry name" value="Homeodomain-like_sf"/>
</dbReference>
<keyword evidence="5" id="KW-1185">Reference proteome</keyword>
<accession>D1ANW1</accession>
<dbReference type="Proteomes" id="UP000000845">
    <property type="component" value="Chromosome"/>
</dbReference>
<evidence type="ECO:0000256" key="1">
    <source>
        <dbReference type="ARBA" id="ARBA00023125"/>
    </source>
</evidence>
<protein>
    <submittedName>
        <fullName evidence="4">Transcriptional regulator, TetR family</fullName>
    </submittedName>
</protein>
<feature type="DNA-binding region" description="H-T-H motif" evidence="2">
    <location>
        <begin position="23"/>
        <end position="42"/>
    </location>
</feature>
<dbReference type="RefSeq" id="WP_012860031.1">
    <property type="nucleotide sequence ID" value="NC_013517.1"/>
</dbReference>
<dbReference type="InterPro" id="IPR050624">
    <property type="entry name" value="HTH-type_Tx_Regulator"/>
</dbReference>
<keyword evidence="1 2" id="KW-0238">DNA-binding</keyword>
<dbReference type="HOGENOM" id="CLU_1453464_0_0_0"/>
<evidence type="ECO:0000313" key="5">
    <source>
        <dbReference type="Proteomes" id="UP000000845"/>
    </source>
</evidence>
<reference evidence="5" key="1">
    <citation type="submission" date="2009-09" db="EMBL/GenBank/DDBJ databases">
        <title>The complete chromosome of Sebaldella termitidis ATCC 33386.</title>
        <authorList>
            <consortium name="US DOE Joint Genome Institute (JGI-PGF)"/>
            <person name="Lucas S."/>
            <person name="Copeland A."/>
            <person name="Lapidus A."/>
            <person name="Glavina del Rio T."/>
            <person name="Dalin E."/>
            <person name="Tice H."/>
            <person name="Bruce D."/>
            <person name="Goodwin L."/>
            <person name="Pitluck S."/>
            <person name="Kyrpides N."/>
            <person name="Mavromatis K."/>
            <person name="Ivanova N."/>
            <person name="Mikhailova N."/>
            <person name="Sims D."/>
            <person name="Meincke L."/>
            <person name="Brettin T."/>
            <person name="Detter J.C."/>
            <person name="Han C."/>
            <person name="Larimer F."/>
            <person name="Land M."/>
            <person name="Hauser L."/>
            <person name="Markowitz V."/>
            <person name="Cheng J.F."/>
            <person name="Hugenholtz P."/>
            <person name="Woyke T."/>
            <person name="Wu D."/>
            <person name="Eisen J.A."/>
        </authorList>
    </citation>
    <scope>NUCLEOTIDE SEQUENCE [LARGE SCALE GENOMIC DNA]</scope>
    <source>
        <strain evidence="5">ATCC 33386 / NCTC 11300</strain>
    </source>
</reference>
<feature type="domain" description="HTH tetR-type" evidence="3">
    <location>
        <begin position="1"/>
        <end position="60"/>
    </location>
</feature>
<dbReference type="Pfam" id="PF00440">
    <property type="entry name" value="TetR_N"/>
    <property type="match status" value="1"/>
</dbReference>
<gene>
    <name evidence="4" type="ordered locus">Sterm_0562</name>
</gene>
<organism evidence="4 5">
    <name type="scientific">Sebaldella termitidis (strain ATCC 33386 / NCTC 11300)</name>
    <dbReference type="NCBI Taxonomy" id="526218"/>
    <lineage>
        <taxon>Bacteria</taxon>
        <taxon>Fusobacteriati</taxon>
        <taxon>Fusobacteriota</taxon>
        <taxon>Fusobacteriia</taxon>
        <taxon>Fusobacteriales</taxon>
        <taxon>Leptotrichiaceae</taxon>
        <taxon>Sebaldella</taxon>
    </lineage>
</organism>
<dbReference type="STRING" id="526218.Sterm_0562"/>
<name>D1ANW1_SEBTE</name>
<dbReference type="EMBL" id="CP001739">
    <property type="protein sequence ID" value="ACZ07435.1"/>
    <property type="molecule type" value="Genomic_DNA"/>
</dbReference>
<dbReference type="SUPFAM" id="SSF46689">
    <property type="entry name" value="Homeodomain-like"/>
    <property type="match status" value="1"/>
</dbReference>
<dbReference type="PANTHER" id="PTHR43479">
    <property type="entry name" value="ACREF/ENVCD OPERON REPRESSOR-RELATED"/>
    <property type="match status" value="1"/>
</dbReference>
<dbReference type="AlphaFoldDB" id="D1ANW1"/>
<evidence type="ECO:0000256" key="2">
    <source>
        <dbReference type="PROSITE-ProRule" id="PRU00335"/>
    </source>
</evidence>
<evidence type="ECO:0000313" key="4">
    <source>
        <dbReference type="EMBL" id="ACZ07435.1"/>
    </source>
</evidence>
<proteinExistence type="predicted"/>
<dbReference type="eggNOG" id="COG1309">
    <property type="taxonomic scope" value="Bacteria"/>
</dbReference>
<dbReference type="PANTHER" id="PTHR43479:SF11">
    <property type="entry name" value="ACREF_ENVCD OPERON REPRESSOR-RELATED"/>
    <property type="match status" value="1"/>
</dbReference>
<dbReference type="InterPro" id="IPR001647">
    <property type="entry name" value="HTH_TetR"/>
</dbReference>
<reference evidence="4 5" key="2">
    <citation type="journal article" date="2010" name="Stand. Genomic Sci.">
        <title>Complete genome sequence of Sebaldella termitidis type strain (NCTC 11300).</title>
        <authorList>
            <person name="Harmon-Smith M."/>
            <person name="Celia L."/>
            <person name="Chertkov O."/>
            <person name="Lapidus A."/>
            <person name="Copeland A."/>
            <person name="Glavina Del Rio T."/>
            <person name="Nolan M."/>
            <person name="Lucas S."/>
            <person name="Tice H."/>
            <person name="Cheng J.F."/>
            <person name="Han C."/>
            <person name="Detter J.C."/>
            <person name="Bruce D."/>
            <person name="Goodwin L."/>
            <person name="Pitluck S."/>
            <person name="Pati A."/>
            <person name="Liolios K."/>
            <person name="Ivanova N."/>
            <person name="Mavromatis K."/>
            <person name="Mikhailova N."/>
            <person name="Chen A."/>
            <person name="Palaniappan K."/>
            <person name="Land M."/>
            <person name="Hauser L."/>
            <person name="Chang Y.J."/>
            <person name="Jeffries C.D."/>
            <person name="Brettin T."/>
            <person name="Goker M."/>
            <person name="Beck B."/>
            <person name="Bristow J."/>
            <person name="Eisen J.A."/>
            <person name="Markowitz V."/>
            <person name="Hugenholtz P."/>
            <person name="Kyrpides N.C."/>
            <person name="Klenk H.P."/>
            <person name="Chen F."/>
        </authorList>
    </citation>
    <scope>NUCLEOTIDE SEQUENCE [LARGE SCALE GENOMIC DNA]</scope>
    <source>
        <strain evidence="5">ATCC 33386 / NCTC 11300</strain>
    </source>
</reference>
<dbReference type="Gene3D" id="1.10.357.10">
    <property type="entry name" value="Tetracycline Repressor, domain 2"/>
    <property type="match status" value="1"/>
</dbReference>
<dbReference type="GO" id="GO:0003677">
    <property type="term" value="F:DNA binding"/>
    <property type="evidence" value="ECO:0007669"/>
    <property type="project" value="UniProtKB-UniRule"/>
</dbReference>
<dbReference type="PROSITE" id="PS50977">
    <property type="entry name" value="HTH_TETR_2"/>
    <property type="match status" value="1"/>
</dbReference>
<dbReference type="KEGG" id="str:Sterm_0562"/>
<evidence type="ECO:0000259" key="3">
    <source>
        <dbReference type="PROSITE" id="PS50977"/>
    </source>
</evidence>
<sequence>MDKKDVIKITLELIKEKKLEKTSIGEIVKKLDSSPGNLYYHFKSKNEIYKETADYSYTEIIKSLNNVKSENNRQSYLFRLTKTLIKFFEEREDILYFLMSIRGSYFFDKESGQQNFLAKFQKILSEEKPNTEQEKQISLKLNMFLGSVYEVLYVNKLVNKRNLNEEEIKEMCMSFWGNIEMENYKTCEQNSLKVGLS</sequence>